<organism evidence="1 2">
    <name type="scientific">Plakobranchus ocellatus</name>
    <dbReference type="NCBI Taxonomy" id="259542"/>
    <lineage>
        <taxon>Eukaryota</taxon>
        <taxon>Metazoa</taxon>
        <taxon>Spiralia</taxon>
        <taxon>Lophotrochozoa</taxon>
        <taxon>Mollusca</taxon>
        <taxon>Gastropoda</taxon>
        <taxon>Heterobranchia</taxon>
        <taxon>Euthyneura</taxon>
        <taxon>Panpulmonata</taxon>
        <taxon>Sacoglossa</taxon>
        <taxon>Placobranchoidea</taxon>
        <taxon>Plakobranchidae</taxon>
        <taxon>Plakobranchus</taxon>
    </lineage>
</organism>
<evidence type="ECO:0000313" key="1">
    <source>
        <dbReference type="EMBL" id="GFN78650.1"/>
    </source>
</evidence>
<dbReference type="AlphaFoldDB" id="A0AAV3XUA4"/>
<keyword evidence="2" id="KW-1185">Reference proteome</keyword>
<proteinExistence type="predicted"/>
<dbReference type="Proteomes" id="UP000735302">
    <property type="component" value="Unassembled WGS sequence"/>
</dbReference>
<sequence>MSVDDSTIVLDDNNSDEYNVKCRNNDSTVGKLDGEETSAQRQQMSMTLSKYLGMSHMPKEQRHNDIDSEVITNIQATSECNLWLDLAEDSISSITPTLYMGR</sequence>
<accession>A0AAV3XUA4</accession>
<comment type="caution">
    <text evidence="1">The sequence shown here is derived from an EMBL/GenBank/DDBJ whole genome shotgun (WGS) entry which is preliminary data.</text>
</comment>
<reference evidence="1 2" key="1">
    <citation type="journal article" date="2021" name="Elife">
        <title>Chloroplast acquisition without the gene transfer in kleptoplastic sea slugs, Plakobranchus ocellatus.</title>
        <authorList>
            <person name="Maeda T."/>
            <person name="Takahashi S."/>
            <person name="Yoshida T."/>
            <person name="Shimamura S."/>
            <person name="Takaki Y."/>
            <person name="Nagai Y."/>
            <person name="Toyoda A."/>
            <person name="Suzuki Y."/>
            <person name="Arimoto A."/>
            <person name="Ishii H."/>
            <person name="Satoh N."/>
            <person name="Nishiyama T."/>
            <person name="Hasebe M."/>
            <person name="Maruyama T."/>
            <person name="Minagawa J."/>
            <person name="Obokata J."/>
            <person name="Shigenobu S."/>
        </authorList>
    </citation>
    <scope>NUCLEOTIDE SEQUENCE [LARGE SCALE GENOMIC DNA]</scope>
</reference>
<protein>
    <submittedName>
        <fullName evidence="1">Uncharacterized protein</fullName>
    </submittedName>
</protein>
<dbReference type="EMBL" id="BLXT01000592">
    <property type="protein sequence ID" value="GFN78650.1"/>
    <property type="molecule type" value="Genomic_DNA"/>
</dbReference>
<evidence type="ECO:0000313" key="2">
    <source>
        <dbReference type="Proteomes" id="UP000735302"/>
    </source>
</evidence>
<gene>
    <name evidence="1" type="ORF">PoB_000515600</name>
</gene>
<name>A0AAV3XUA4_9GAST</name>